<reference evidence="2" key="1">
    <citation type="submission" date="2025-08" db="UniProtKB">
        <authorList>
            <consortium name="Ensembl"/>
        </authorList>
    </citation>
    <scope>IDENTIFICATION</scope>
</reference>
<evidence type="ECO:0000313" key="2">
    <source>
        <dbReference type="Ensembl" id="ENSXCOP00000008951.1"/>
    </source>
</evidence>
<organism evidence="2 3">
    <name type="scientific">Xiphophorus couchianus</name>
    <name type="common">Monterrey platyfish</name>
    <dbReference type="NCBI Taxonomy" id="32473"/>
    <lineage>
        <taxon>Eukaryota</taxon>
        <taxon>Metazoa</taxon>
        <taxon>Chordata</taxon>
        <taxon>Craniata</taxon>
        <taxon>Vertebrata</taxon>
        <taxon>Euteleostomi</taxon>
        <taxon>Actinopterygii</taxon>
        <taxon>Neopterygii</taxon>
        <taxon>Teleostei</taxon>
        <taxon>Neoteleostei</taxon>
        <taxon>Acanthomorphata</taxon>
        <taxon>Ovalentaria</taxon>
        <taxon>Atherinomorphae</taxon>
        <taxon>Cyprinodontiformes</taxon>
        <taxon>Poeciliidae</taxon>
        <taxon>Poeciliinae</taxon>
        <taxon>Xiphophorus</taxon>
    </lineage>
</organism>
<protein>
    <submittedName>
        <fullName evidence="2">Uncharacterized protein</fullName>
    </submittedName>
</protein>
<proteinExistence type="predicted"/>
<keyword evidence="1" id="KW-0812">Transmembrane</keyword>
<feature type="transmembrane region" description="Helical" evidence="1">
    <location>
        <begin position="45"/>
        <end position="64"/>
    </location>
</feature>
<dbReference type="AlphaFoldDB" id="A0A3B5LH01"/>
<keyword evidence="3" id="KW-1185">Reference proteome</keyword>
<accession>A0A3B5LH01</accession>
<dbReference type="Ensembl" id="ENSXCOT00000009057.1">
    <property type="protein sequence ID" value="ENSXCOP00000008951.1"/>
    <property type="gene ID" value="ENSXCOG00000006820.1"/>
</dbReference>
<reference evidence="2" key="2">
    <citation type="submission" date="2025-09" db="UniProtKB">
        <authorList>
            <consortium name="Ensembl"/>
        </authorList>
    </citation>
    <scope>IDENTIFICATION</scope>
</reference>
<keyword evidence="1" id="KW-1133">Transmembrane helix</keyword>
<keyword evidence="1" id="KW-0472">Membrane</keyword>
<sequence length="90" mass="10009">VSLQDLFCSAVRPRELCLDVSSNRGFSRVRSEVSQRGRSLCCREILSPAALTVIALCQLCLMLFRNVNMGKACAVIRGMTVNPVRDVFFI</sequence>
<evidence type="ECO:0000256" key="1">
    <source>
        <dbReference type="SAM" id="Phobius"/>
    </source>
</evidence>
<evidence type="ECO:0000313" key="3">
    <source>
        <dbReference type="Proteomes" id="UP000261380"/>
    </source>
</evidence>
<name>A0A3B5LH01_9TELE</name>
<dbReference type="Proteomes" id="UP000261380">
    <property type="component" value="Unplaced"/>
</dbReference>